<sequence>MRYLLISCHVSVCKTPPEATNHPGINNSLLIPHPGRTSRVLSYGTSNSLFGLNKPSPPRGLQLFIPHLISRFDRDCSAYYTPEGRMPLIWFKCLLTFLENYRDAVCPGEREQLVKLCRRHEHPGITPELRALIGLISTEPKI</sequence>
<keyword evidence="2" id="KW-1185">Reference proteome</keyword>
<organism evidence="3">
    <name type="scientific">Schistocephalus solidus</name>
    <name type="common">Tapeworm</name>
    <dbReference type="NCBI Taxonomy" id="70667"/>
    <lineage>
        <taxon>Eukaryota</taxon>
        <taxon>Metazoa</taxon>
        <taxon>Spiralia</taxon>
        <taxon>Lophotrochozoa</taxon>
        <taxon>Platyhelminthes</taxon>
        <taxon>Cestoda</taxon>
        <taxon>Eucestoda</taxon>
        <taxon>Diphyllobothriidea</taxon>
        <taxon>Diphyllobothriidae</taxon>
        <taxon>Schistocephalus</taxon>
    </lineage>
</organism>
<protein>
    <submittedName>
        <fullName evidence="1 3">Uncharacterized protein</fullName>
    </submittedName>
</protein>
<dbReference type="InterPro" id="IPR007955">
    <property type="entry name" value="Bystin"/>
</dbReference>
<gene>
    <name evidence="1" type="ORF">SSLN_LOCUS7860</name>
</gene>
<evidence type="ECO:0000313" key="2">
    <source>
        <dbReference type="Proteomes" id="UP000275846"/>
    </source>
</evidence>
<evidence type="ECO:0000313" key="1">
    <source>
        <dbReference type="EMBL" id="VDL94245.1"/>
    </source>
</evidence>
<name>A0A183SUG2_SCHSO</name>
<proteinExistence type="predicted"/>
<dbReference type="WBParaSite" id="SSLN_0000815901-mRNA-1">
    <property type="protein sequence ID" value="SSLN_0000815901-mRNA-1"/>
    <property type="gene ID" value="SSLN_0000815901"/>
</dbReference>
<reference evidence="3" key="1">
    <citation type="submission" date="2016-06" db="UniProtKB">
        <authorList>
            <consortium name="WormBaseParasite"/>
        </authorList>
    </citation>
    <scope>IDENTIFICATION</scope>
</reference>
<dbReference type="Pfam" id="PF05291">
    <property type="entry name" value="Bystin"/>
    <property type="match status" value="1"/>
</dbReference>
<dbReference type="AlphaFoldDB" id="A0A183SUG2"/>
<evidence type="ECO:0000313" key="3">
    <source>
        <dbReference type="WBParaSite" id="SSLN_0000815901-mRNA-1"/>
    </source>
</evidence>
<accession>A0A183SUG2</accession>
<reference evidence="1 2" key="2">
    <citation type="submission" date="2018-11" db="EMBL/GenBank/DDBJ databases">
        <authorList>
            <consortium name="Pathogen Informatics"/>
        </authorList>
    </citation>
    <scope>NUCLEOTIDE SEQUENCE [LARGE SCALE GENOMIC DNA]</scope>
    <source>
        <strain evidence="1 2">NST_G2</strain>
    </source>
</reference>
<dbReference type="EMBL" id="UYSU01034349">
    <property type="protein sequence ID" value="VDL94245.1"/>
    <property type="molecule type" value="Genomic_DNA"/>
</dbReference>
<dbReference type="OrthoDB" id="2192561at2759"/>
<dbReference type="Proteomes" id="UP000275846">
    <property type="component" value="Unassembled WGS sequence"/>
</dbReference>